<evidence type="ECO:0000259" key="4">
    <source>
        <dbReference type="PROSITE" id="PS51715"/>
    </source>
</evidence>
<reference evidence="5" key="2">
    <citation type="submission" date="2025-09" db="UniProtKB">
        <authorList>
            <consortium name="Ensembl"/>
        </authorList>
    </citation>
    <scope>IDENTIFICATION</scope>
</reference>
<accession>A0A8C4KFP9</accession>
<dbReference type="Pfam" id="PF02263">
    <property type="entry name" value="GBP"/>
    <property type="match status" value="1"/>
</dbReference>
<evidence type="ECO:0000313" key="6">
    <source>
        <dbReference type="Proteomes" id="UP000694423"/>
    </source>
</evidence>
<evidence type="ECO:0000256" key="2">
    <source>
        <dbReference type="ARBA" id="ARBA00023134"/>
    </source>
</evidence>
<dbReference type="AlphaFoldDB" id="A0A8C4KFP9"/>
<dbReference type="InterPro" id="IPR015894">
    <property type="entry name" value="Guanylate-bd_N"/>
</dbReference>
<organism evidence="5 6">
    <name type="scientific">Dromaius novaehollandiae</name>
    <name type="common">Emu</name>
    <dbReference type="NCBI Taxonomy" id="8790"/>
    <lineage>
        <taxon>Eukaryota</taxon>
        <taxon>Metazoa</taxon>
        <taxon>Chordata</taxon>
        <taxon>Craniata</taxon>
        <taxon>Vertebrata</taxon>
        <taxon>Euteleostomi</taxon>
        <taxon>Archelosauria</taxon>
        <taxon>Archosauria</taxon>
        <taxon>Dinosauria</taxon>
        <taxon>Saurischia</taxon>
        <taxon>Theropoda</taxon>
        <taxon>Coelurosauria</taxon>
        <taxon>Aves</taxon>
        <taxon>Palaeognathae</taxon>
        <taxon>Casuariiformes</taxon>
        <taxon>Dromaiidae</taxon>
        <taxon>Dromaius</taxon>
    </lineage>
</organism>
<evidence type="ECO:0000256" key="3">
    <source>
        <dbReference type="PROSITE-ProRule" id="PRU01052"/>
    </source>
</evidence>
<feature type="domain" description="GB1/RHD3-type G" evidence="4">
    <location>
        <begin position="24"/>
        <end position="170"/>
    </location>
</feature>
<name>A0A8C4KFP9_DRONO</name>
<dbReference type="Proteomes" id="UP000694423">
    <property type="component" value="Unplaced"/>
</dbReference>
<evidence type="ECO:0000313" key="5">
    <source>
        <dbReference type="Ensembl" id="ENSDNVP00000021346.1"/>
    </source>
</evidence>
<dbReference type="PANTHER" id="PTHR10751">
    <property type="entry name" value="GUANYLATE BINDING PROTEIN"/>
    <property type="match status" value="1"/>
</dbReference>
<sequence length="170" mass="18437">MASETSIEVPRCLTENTQRQGLFAQPVVVVAITGLYCAGKSHLMNRLGCERMGFSLAFTMRAHTKGIWLRCVPQPCQPGHTLVLLDTEGPGDAEKVWEKQSFPGPAGPAELVPALCSTAASWQWSSEECPGSSLHPALLPCSWSHRPALQAFHRAGYLQGWGNIPLAQSQ</sequence>
<dbReference type="GO" id="GO:0003924">
    <property type="term" value="F:GTPase activity"/>
    <property type="evidence" value="ECO:0007669"/>
    <property type="project" value="InterPro"/>
</dbReference>
<evidence type="ECO:0000256" key="1">
    <source>
        <dbReference type="ARBA" id="ARBA00022741"/>
    </source>
</evidence>
<keyword evidence="2" id="KW-0342">GTP-binding</keyword>
<comment type="similarity">
    <text evidence="3">Belongs to the TRAFAC class dynamin-like GTPase superfamily. GB1/RHD3 GTPase family.</text>
</comment>
<dbReference type="PROSITE" id="PS51715">
    <property type="entry name" value="G_GB1_RHD3"/>
    <property type="match status" value="1"/>
</dbReference>
<keyword evidence="1" id="KW-0547">Nucleotide-binding</keyword>
<proteinExistence type="inferred from homology"/>
<dbReference type="InterPro" id="IPR030386">
    <property type="entry name" value="G_GB1_RHD3_dom"/>
</dbReference>
<keyword evidence="6" id="KW-1185">Reference proteome</keyword>
<dbReference type="InterPro" id="IPR027417">
    <property type="entry name" value="P-loop_NTPase"/>
</dbReference>
<dbReference type="Ensembl" id="ENSDNVT00000025788.1">
    <property type="protein sequence ID" value="ENSDNVP00000021346.1"/>
    <property type="gene ID" value="ENSDNVG00000014934.1"/>
</dbReference>
<dbReference type="Gene3D" id="3.40.50.300">
    <property type="entry name" value="P-loop containing nucleotide triphosphate hydrolases"/>
    <property type="match status" value="1"/>
</dbReference>
<protein>
    <recommendedName>
        <fullName evidence="4">GB1/RHD3-type G domain-containing protein</fullName>
    </recommendedName>
</protein>
<dbReference type="GO" id="GO:0005525">
    <property type="term" value="F:GTP binding"/>
    <property type="evidence" value="ECO:0007669"/>
    <property type="project" value="UniProtKB-KW"/>
</dbReference>
<dbReference type="SUPFAM" id="SSF52540">
    <property type="entry name" value="P-loop containing nucleoside triphosphate hydrolases"/>
    <property type="match status" value="1"/>
</dbReference>
<reference evidence="5" key="1">
    <citation type="submission" date="2025-08" db="UniProtKB">
        <authorList>
            <consortium name="Ensembl"/>
        </authorList>
    </citation>
    <scope>IDENTIFICATION</scope>
</reference>